<dbReference type="PANTHER" id="PTHR12475:SF4">
    <property type="entry name" value="PROTEIN THEM6"/>
    <property type="match status" value="1"/>
</dbReference>
<protein>
    <submittedName>
        <fullName evidence="1">Acyl-CoA thioesterase</fullName>
    </submittedName>
</protein>
<dbReference type="PANTHER" id="PTHR12475">
    <property type="match status" value="1"/>
</dbReference>
<proteinExistence type="predicted"/>
<dbReference type="EMBL" id="BAABCJ010000002">
    <property type="protein sequence ID" value="GAA3704944.1"/>
    <property type="molecule type" value="Genomic_DNA"/>
</dbReference>
<gene>
    <name evidence="1" type="ORF">GCM10022377_18250</name>
</gene>
<dbReference type="Proteomes" id="UP001501536">
    <property type="component" value="Unassembled WGS sequence"/>
</dbReference>
<dbReference type="SUPFAM" id="SSF54637">
    <property type="entry name" value="Thioesterase/thiol ester dehydrase-isomerase"/>
    <property type="match status" value="1"/>
</dbReference>
<sequence length="181" mass="20644">MHMIFRLLLLMLTWRRRSPVGIFDVARLDMRALLTDIDTAGHINNGMYFSLFDLGRFDLMLRAGVWNGMVKRRWVPVVQAETIRFRKSVTLGQKFTMETRIAGLDDRHILLEQRIVADGEIYASGMIAARFRSRGGAVPMPEVLAAFGVEPPAHLRAPEWVEPWLEATRLPSARKAAPSDW</sequence>
<evidence type="ECO:0000313" key="1">
    <source>
        <dbReference type="EMBL" id="GAA3704944.1"/>
    </source>
</evidence>
<evidence type="ECO:0000313" key="2">
    <source>
        <dbReference type="Proteomes" id="UP001501536"/>
    </source>
</evidence>
<dbReference type="CDD" id="cd00586">
    <property type="entry name" value="4HBT"/>
    <property type="match status" value="1"/>
</dbReference>
<reference evidence="2" key="1">
    <citation type="journal article" date="2019" name="Int. J. Syst. Evol. Microbiol.">
        <title>The Global Catalogue of Microorganisms (GCM) 10K type strain sequencing project: providing services to taxonomists for standard genome sequencing and annotation.</title>
        <authorList>
            <consortium name="The Broad Institute Genomics Platform"/>
            <consortium name="The Broad Institute Genome Sequencing Center for Infectious Disease"/>
            <person name="Wu L."/>
            <person name="Ma J."/>
        </authorList>
    </citation>
    <scope>NUCLEOTIDE SEQUENCE [LARGE SCALE GENOMIC DNA]</scope>
    <source>
        <strain evidence="2">JCM 16961</strain>
    </source>
</reference>
<dbReference type="RefSeq" id="WP_344883194.1">
    <property type="nucleotide sequence ID" value="NZ_BAABCJ010000002.1"/>
</dbReference>
<dbReference type="InterPro" id="IPR051490">
    <property type="entry name" value="THEM6_lcsJ_thioesterase"/>
</dbReference>
<keyword evidence="2" id="KW-1185">Reference proteome</keyword>
<comment type="caution">
    <text evidence="1">The sequence shown here is derived from an EMBL/GenBank/DDBJ whole genome shotgun (WGS) entry which is preliminary data.</text>
</comment>
<organism evidence="1 2">
    <name type="scientific">Zhihengliuella alba</name>
    <dbReference type="NCBI Taxonomy" id="547018"/>
    <lineage>
        <taxon>Bacteria</taxon>
        <taxon>Bacillati</taxon>
        <taxon>Actinomycetota</taxon>
        <taxon>Actinomycetes</taxon>
        <taxon>Micrococcales</taxon>
        <taxon>Micrococcaceae</taxon>
        <taxon>Zhihengliuella</taxon>
    </lineage>
</organism>
<name>A0ABP7DHT1_9MICC</name>
<accession>A0ABP7DHT1</accession>
<dbReference type="Gene3D" id="3.10.129.10">
    <property type="entry name" value="Hotdog Thioesterase"/>
    <property type="match status" value="1"/>
</dbReference>
<dbReference type="Pfam" id="PF13279">
    <property type="entry name" value="4HBT_2"/>
    <property type="match status" value="1"/>
</dbReference>
<dbReference type="InterPro" id="IPR029069">
    <property type="entry name" value="HotDog_dom_sf"/>
</dbReference>